<evidence type="ECO:0000313" key="1">
    <source>
        <dbReference type="EMBL" id="KIK28253.1"/>
    </source>
</evidence>
<organism evidence="1 2">
    <name type="scientific">Pisolithus microcarpus 441</name>
    <dbReference type="NCBI Taxonomy" id="765257"/>
    <lineage>
        <taxon>Eukaryota</taxon>
        <taxon>Fungi</taxon>
        <taxon>Dikarya</taxon>
        <taxon>Basidiomycota</taxon>
        <taxon>Agaricomycotina</taxon>
        <taxon>Agaricomycetes</taxon>
        <taxon>Agaricomycetidae</taxon>
        <taxon>Boletales</taxon>
        <taxon>Sclerodermatineae</taxon>
        <taxon>Pisolithaceae</taxon>
        <taxon>Pisolithus</taxon>
    </lineage>
</organism>
<dbReference type="EMBL" id="KN833693">
    <property type="protein sequence ID" value="KIK28253.1"/>
    <property type="molecule type" value="Genomic_DNA"/>
</dbReference>
<keyword evidence="2" id="KW-1185">Reference proteome</keyword>
<dbReference type="OrthoDB" id="2670467at2759"/>
<reference evidence="1 2" key="1">
    <citation type="submission" date="2014-04" db="EMBL/GenBank/DDBJ databases">
        <authorList>
            <consortium name="DOE Joint Genome Institute"/>
            <person name="Kuo A."/>
            <person name="Kohler A."/>
            <person name="Costa M.D."/>
            <person name="Nagy L.G."/>
            <person name="Floudas D."/>
            <person name="Copeland A."/>
            <person name="Barry K.W."/>
            <person name="Cichocki N."/>
            <person name="Veneault-Fourrey C."/>
            <person name="LaButti K."/>
            <person name="Lindquist E.A."/>
            <person name="Lipzen A."/>
            <person name="Lundell T."/>
            <person name="Morin E."/>
            <person name="Murat C."/>
            <person name="Sun H."/>
            <person name="Tunlid A."/>
            <person name="Henrissat B."/>
            <person name="Grigoriev I.V."/>
            <person name="Hibbett D.S."/>
            <person name="Martin F."/>
            <person name="Nordberg H.P."/>
            <person name="Cantor M.N."/>
            <person name="Hua S.X."/>
        </authorList>
    </citation>
    <scope>NUCLEOTIDE SEQUENCE [LARGE SCALE GENOMIC DNA]</scope>
    <source>
        <strain evidence="1 2">441</strain>
    </source>
</reference>
<accession>A0A0D0A879</accession>
<dbReference type="HOGENOM" id="CLU_1759546_0_0_1"/>
<name>A0A0D0A879_9AGAM</name>
<evidence type="ECO:0000313" key="2">
    <source>
        <dbReference type="Proteomes" id="UP000054018"/>
    </source>
</evidence>
<reference evidence="2" key="2">
    <citation type="submission" date="2015-01" db="EMBL/GenBank/DDBJ databases">
        <title>Evolutionary Origins and Diversification of the Mycorrhizal Mutualists.</title>
        <authorList>
            <consortium name="DOE Joint Genome Institute"/>
            <consortium name="Mycorrhizal Genomics Consortium"/>
            <person name="Kohler A."/>
            <person name="Kuo A."/>
            <person name="Nagy L.G."/>
            <person name="Floudas D."/>
            <person name="Copeland A."/>
            <person name="Barry K.W."/>
            <person name="Cichocki N."/>
            <person name="Veneault-Fourrey C."/>
            <person name="LaButti K."/>
            <person name="Lindquist E.A."/>
            <person name="Lipzen A."/>
            <person name="Lundell T."/>
            <person name="Morin E."/>
            <person name="Murat C."/>
            <person name="Riley R."/>
            <person name="Ohm R."/>
            <person name="Sun H."/>
            <person name="Tunlid A."/>
            <person name="Henrissat B."/>
            <person name="Grigoriev I.V."/>
            <person name="Hibbett D.S."/>
            <person name="Martin F."/>
        </authorList>
    </citation>
    <scope>NUCLEOTIDE SEQUENCE [LARGE SCALE GENOMIC DNA]</scope>
    <source>
        <strain evidence="2">441</strain>
    </source>
</reference>
<dbReference type="Proteomes" id="UP000054018">
    <property type="component" value="Unassembled WGS sequence"/>
</dbReference>
<proteinExistence type="predicted"/>
<sequence length="148" mass="16198">MCDDTCESGTTRITLVGKKVTNCRAPDTALVAFQLTLHSVISDEGSINYDCIDLGTIPGRDAVWLETGPDECGRGVYNTPSGRIVLFSIEAENGRLRWHKSDELSCGPGLVRHSAMAFDGYRGMLCVKTVNMARNVGLEVWTVTRTTR</sequence>
<protein>
    <submittedName>
        <fullName evidence="1">Uncharacterized protein</fullName>
    </submittedName>
</protein>
<gene>
    <name evidence="1" type="ORF">PISMIDRAFT_673936</name>
</gene>
<dbReference type="AlphaFoldDB" id="A0A0D0A879"/>